<dbReference type="Gene3D" id="1.20.1270.370">
    <property type="match status" value="1"/>
</dbReference>
<dbReference type="Gene3D" id="3.40.50.11890">
    <property type="match status" value="1"/>
</dbReference>
<dbReference type="EMBL" id="JAODNV010000011">
    <property type="protein sequence ID" value="MCT8990758.1"/>
    <property type="molecule type" value="Genomic_DNA"/>
</dbReference>
<sequence length="374" mass="41000">MPHSSSLRFGEAAGTLLDRAFDARDRHRPSVPLPRIGIFGNGFPETLVAAAGGLPVHLSMGRLRRTTAIDEFIEPFVDEEVRVFLNRLMNGEFADCLGIIFARDDAPALVAYQYTSEWVRQGRAPKSVPPLFLWNLVHTATPAVMHFNALQAEKLFDFFERIGLRRPSDEAIAEAAAAEAGRRQALERLETAGLSGTTAMRWRNAGRFMSATEHADLLNAALVDTKRTAQKGMRIGLIGSSLASTASYEVFERFGTIVCDWQPWGAVWPGPGNGNATLPEILRATAADPSCPRITPTTAYRNALLQALANARCDLVLCQLAPTDDTFGWEIPALASSLERRAIAFINLGFRDTDPETWHARAATLISAKLEARK</sequence>
<evidence type="ECO:0000313" key="2">
    <source>
        <dbReference type="Proteomes" id="UP001149009"/>
    </source>
</evidence>
<dbReference type="RefSeq" id="WP_261515651.1">
    <property type="nucleotide sequence ID" value="NZ_JAODNV010000011.1"/>
</dbReference>
<proteinExistence type="predicted"/>
<dbReference type="AlphaFoldDB" id="A0A9X3B6N8"/>
<accession>A0A9X3B6N8</accession>
<dbReference type="Pfam" id="PF06050">
    <property type="entry name" value="HGD-D"/>
    <property type="match status" value="1"/>
</dbReference>
<dbReference type="InterPro" id="IPR010327">
    <property type="entry name" value="FldB/FldC_alpha/beta"/>
</dbReference>
<name>A0A9X3B6N8_9HYPH</name>
<organism evidence="1 2">
    <name type="scientific">Chelativorans petroleitrophicus</name>
    <dbReference type="NCBI Taxonomy" id="2975484"/>
    <lineage>
        <taxon>Bacteria</taxon>
        <taxon>Pseudomonadati</taxon>
        <taxon>Pseudomonadota</taxon>
        <taxon>Alphaproteobacteria</taxon>
        <taxon>Hyphomicrobiales</taxon>
        <taxon>Phyllobacteriaceae</taxon>
        <taxon>Chelativorans</taxon>
    </lineage>
</organism>
<protein>
    <submittedName>
        <fullName evidence="1">2-hydroxyacyl-CoA dehydratase family protein</fullName>
    </submittedName>
</protein>
<dbReference type="Proteomes" id="UP001149009">
    <property type="component" value="Unassembled WGS sequence"/>
</dbReference>
<comment type="caution">
    <text evidence="1">The sequence shown here is derived from an EMBL/GenBank/DDBJ whole genome shotgun (WGS) entry which is preliminary data.</text>
</comment>
<evidence type="ECO:0000313" key="1">
    <source>
        <dbReference type="EMBL" id="MCT8990758.1"/>
    </source>
</evidence>
<gene>
    <name evidence="1" type="ORF">NYR54_10710</name>
</gene>
<keyword evidence="2" id="KW-1185">Reference proteome</keyword>
<reference evidence="1" key="1">
    <citation type="submission" date="2022-08" db="EMBL/GenBank/DDBJ databases">
        <title>Chelativorans sichuanense sp. nov., a paraffin oil-degrading bacterium isolated from a mixture of oil-based drill cuttings and paddy soil.</title>
        <authorList>
            <person name="Yu J."/>
            <person name="Liu H."/>
            <person name="Chen Q."/>
        </authorList>
    </citation>
    <scope>NUCLEOTIDE SEQUENCE</scope>
    <source>
        <strain evidence="1">SCAU 2101</strain>
    </source>
</reference>